<evidence type="ECO:0000256" key="7">
    <source>
        <dbReference type="PIRNR" id="PIRNR017300"/>
    </source>
</evidence>
<feature type="region of interest" description="Disordered" evidence="8">
    <location>
        <begin position="160"/>
        <end position="180"/>
    </location>
</feature>
<feature type="compositionally biased region" description="Basic and acidic residues" evidence="8">
    <location>
        <begin position="444"/>
        <end position="454"/>
    </location>
</feature>
<evidence type="ECO:0000256" key="2">
    <source>
        <dbReference type="ARBA" id="ARBA00022517"/>
    </source>
</evidence>
<dbReference type="Proteomes" id="UP000005237">
    <property type="component" value="Unassembled WGS sequence"/>
</dbReference>
<feature type="region of interest" description="Disordered" evidence="8">
    <location>
        <begin position="237"/>
        <end position="322"/>
    </location>
</feature>
<evidence type="ECO:0000256" key="3">
    <source>
        <dbReference type="ARBA" id="ARBA00022552"/>
    </source>
</evidence>
<comment type="subcellular location">
    <subcellularLocation>
        <location evidence="1 7">Nucleus</location>
        <location evidence="1 7">Nucleolus</location>
    </subcellularLocation>
</comment>
<keyword evidence="3 7" id="KW-0698">rRNA processing</keyword>
<dbReference type="Pfam" id="PF04006">
    <property type="entry name" value="Mpp10"/>
    <property type="match status" value="1"/>
</dbReference>
<keyword evidence="2 7" id="KW-0690">Ribosome biogenesis</keyword>
<dbReference type="GO" id="GO:0005732">
    <property type="term" value="C:sno(s)RNA-containing ribonucleoprotein complex"/>
    <property type="evidence" value="ECO:0007669"/>
    <property type="project" value="UniProtKB-UniRule"/>
</dbReference>
<protein>
    <recommendedName>
        <fullName evidence="7">U3 small nucleolar ribonucleoprotein protein MPP10</fullName>
    </recommendedName>
</protein>
<keyword evidence="5 7" id="KW-0687">Ribonucleoprotein</keyword>
<evidence type="ECO:0000313" key="9">
    <source>
        <dbReference type="EnsemblMetazoa" id="CJA19308.1"/>
    </source>
</evidence>
<dbReference type="PIRSF" id="PIRSF017300">
    <property type="entry name" value="snoRNP_Mpp10"/>
    <property type="match status" value="1"/>
</dbReference>
<reference evidence="9" key="2">
    <citation type="submission" date="2022-06" db="UniProtKB">
        <authorList>
            <consortium name="EnsemblMetazoa"/>
        </authorList>
    </citation>
    <scope>IDENTIFICATION</scope>
    <source>
        <strain evidence="9">DF5081</strain>
    </source>
</reference>
<reference evidence="10" key="1">
    <citation type="submission" date="2010-08" db="EMBL/GenBank/DDBJ databases">
        <authorList>
            <consortium name="Caenorhabditis japonica Sequencing Consortium"/>
            <person name="Wilson R.K."/>
        </authorList>
    </citation>
    <scope>NUCLEOTIDE SEQUENCE [LARGE SCALE GENOMIC DNA]</scope>
    <source>
        <strain evidence="10">DF5081</strain>
    </source>
</reference>
<feature type="compositionally biased region" description="Acidic residues" evidence="8">
    <location>
        <begin position="279"/>
        <end position="298"/>
    </location>
</feature>
<comment type="function">
    <text evidence="7">Involved in nucleolar processing of pre-18S ribosomal RNA.</text>
</comment>
<evidence type="ECO:0000256" key="1">
    <source>
        <dbReference type="ARBA" id="ARBA00004604"/>
    </source>
</evidence>
<keyword evidence="4 7" id="KW-0539">Nucleus</keyword>
<feature type="compositionally biased region" description="Basic and acidic residues" evidence="8">
    <location>
        <begin position="170"/>
        <end position="180"/>
    </location>
</feature>
<evidence type="ECO:0000256" key="5">
    <source>
        <dbReference type="ARBA" id="ARBA00023274"/>
    </source>
</evidence>
<evidence type="ECO:0000256" key="6">
    <source>
        <dbReference type="ARBA" id="ARBA00029455"/>
    </source>
</evidence>
<sequence>MKTAEKTDGIPAIGDFSQFFNSRQKFTNSLTDGISDVYAWSTALEPSDDNLPLPFVSKNEEVVWSYLKHQNKQLETVNKKFKGFLAEMIGKNHIRLTNRQDSDPEKSDADNSDDVEESEDEELEDEFIDEDEEEGEENVDLFGLKESDWKNLDADLKKMAEEDDEELDVDGSKKTSEPKKYKKSIVDDKFFSLEEMHDFLQKTERNGGKQQEDMMFEDEDRWDGKTDYTYEDFFGSRDTEDAQISGDKKRKAADANISIDDGKHKKRVRFAMDEKEGKEQEEELEDEEEEDVDNEEDVSNQPVLLGADLEDQKEESGFAKRQNKMKERIAKLEEENLAPKSWELSGEVAADQREQNTLLEKHVDYDHGAKRAPEVTEEFTDRLESLVKQRIRDKAWDDVIRVKKVVAKGPTFETQAIENVFNQKTSLAEVYEKEYEKSAGGGGDGDKKDNEAHENIKTKMADLFLLIDALTHFEYKPDQAREDVKVVSNMAALQVEEVGITASSEGQLMAPEEVTKKMKALEKSKEERDSTDKARERRKKKAKQRSMLEKFGEEKVFGEQKAKKKEKAEKGVDKKSVDKVKSSNFFAKLQETVTAEKKGGAITKKKKVLKRLKTDKNSAAIKL</sequence>
<feature type="region of interest" description="Disordered" evidence="8">
    <location>
        <begin position="95"/>
        <end position="146"/>
    </location>
</feature>
<feature type="compositionally biased region" description="Basic and acidic residues" evidence="8">
    <location>
        <begin position="513"/>
        <end position="535"/>
    </location>
</feature>
<feature type="region of interest" description="Disordered" evidence="8">
    <location>
        <begin position="435"/>
        <end position="454"/>
    </location>
</feature>
<dbReference type="InterPro" id="IPR012173">
    <property type="entry name" value="Mpp10"/>
</dbReference>
<evidence type="ECO:0000256" key="4">
    <source>
        <dbReference type="ARBA" id="ARBA00023242"/>
    </source>
</evidence>
<dbReference type="PANTHER" id="PTHR17039">
    <property type="entry name" value="U3 SMALL NUCLEOLAR RIBONUCLEOPROTEIN PROTEIN MPP10"/>
    <property type="match status" value="1"/>
</dbReference>
<organism evidence="9 10">
    <name type="scientific">Caenorhabditis japonica</name>
    <dbReference type="NCBI Taxonomy" id="281687"/>
    <lineage>
        <taxon>Eukaryota</taxon>
        <taxon>Metazoa</taxon>
        <taxon>Ecdysozoa</taxon>
        <taxon>Nematoda</taxon>
        <taxon>Chromadorea</taxon>
        <taxon>Rhabditida</taxon>
        <taxon>Rhabditina</taxon>
        <taxon>Rhabditomorpha</taxon>
        <taxon>Rhabditoidea</taxon>
        <taxon>Rhabditidae</taxon>
        <taxon>Peloderinae</taxon>
        <taxon>Caenorhabditis</taxon>
    </lineage>
</organism>
<accession>A0A8R1E5G1</accession>
<dbReference type="AlphaFoldDB" id="A0A8R1E5G1"/>
<dbReference type="GO" id="GO:0032040">
    <property type="term" value="C:small-subunit processome"/>
    <property type="evidence" value="ECO:0007669"/>
    <property type="project" value="TreeGrafter"/>
</dbReference>
<dbReference type="GO" id="GO:0006364">
    <property type="term" value="P:rRNA processing"/>
    <property type="evidence" value="ECO:0007669"/>
    <property type="project" value="UniProtKB-KW"/>
</dbReference>
<evidence type="ECO:0000313" key="10">
    <source>
        <dbReference type="Proteomes" id="UP000005237"/>
    </source>
</evidence>
<evidence type="ECO:0000256" key="8">
    <source>
        <dbReference type="SAM" id="MobiDB-lite"/>
    </source>
</evidence>
<feature type="compositionally biased region" description="Basic and acidic residues" evidence="8">
    <location>
        <begin position="98"/>
        <end position="109"/>
    </location>
</feature>
<name>A0A8R1E5G1_CAEJA</name>
<feature type="compositionally biased region" description="Acidic residues" evidence="8">
    <location>
        <begin position="110"/>
        <end position="139"/>
    </location>
</feature>
<dbReference type="EnsemblMetazoa" id="CJA19308.1">
    <property type="protein sequence ID" value="CJA19308.1"/>
    <property type="gene ID" value="WBGene00138511"/>
</dbReference>
<comment type="similarity">
    <text evidence="6 7">Belongs to the MPP10 family.</text>
</comment>
<feature type="region of interest" description="Disordered" evidence="8">
    <location>
        <begin position="504"/>
        <end position="553"/>
    </location>
</feature>
<dbReference type="PANTHER" id="PTHR17039:SF0">
    <property type="entry name" value="U3 SMALL NUCLEOLAR RIBONUCLEOPROTEIN PROTEIN MPP10"/>
    <property type="match status" value="1"/>
</dbReference>
<keyword evidence="10" id="KW-1185">Reference proteome</keyword>
<proteinExistence type="inferred from homology"/>
<dbReference type="GO" id="GO:0034457">
    <property type="term" value="C:Mpp10 complex"/>
    <property type="evidence" value="ECO:0007669"/>
    <property type="project" value="UniProtKB-UniRule"/>
</dbReference>